<evidence type="ECO:0000256" key="7">
    <source>
        <dbReference type="ARBA" id="ARBA00022833"/>
    </source>
</evidence>
<comment type="catalytic activity">
    <reaction evidence="9">
        <text>adenosine + H2O + H(+) = inosine + NH4(+)</text>
        <dbReference type="Rhea" id="RHEA:24408"/>
        <dbReference type="ChEBI" id="CHEBI:15377"/>
        <dbReference type="ChEBI" id="CHEBI:15378"/>
        <dbReference type="ChEBI" id="CHEBI:16335"/>
        <dbReference type="ChEBI" id="CHEBI:17596"/>
        <dbReference type="ChEBI" id="CHEBI:28938"/>
        <dbReference type="EC" id="3.5.4.4"/>
    </reaction>
    <physiologicalReaction direction="left-to-right" evidence="9">
        <dbReference type="Rhea" id="RHEA:24409"/>
    </physiologicalReaction>
</comment>
<dbReference type="CDD" id="cd16833">
    <property type="entry name" value="YfiH"/>
    <property type="match status" value="1"/>
</dbReference>
<evidence type="ECO:0000256" key="10">
    <source>
        <dbReference type="ARBA" id="ARBA00048968"/>
    </source>
</evidence>
<comment type="similarity">
    <text evidence="3">Belongs to the purine nucleoside phosphorylase YfiH/LACC1 family.</text>
</comment>
<evidence type="ECO:0000313" key="13">
    <source>
        <dbReference type="Proteomes" id="UP001202922"/>
    </source>
</evidence>
<evidence type="ECO:0000256" key="9">
    <source>
        <dbReference type="ARBA" id="ARBA00047989"/>
    </source>
</evidence>
<reference evidence="12 13" key="1">
    <citation type="submission" date="2022-03" db="EMBL/GenBank/DDBJ databases">
        <title>Sinomonas sp. isolated from a soil.</title>
        <authorList>
            <person name="Han J."/>
            <person name="Kim D.-U."/>
        </authorList>
    </citation>
    <scope>NUCLEOTIDE SEQUENCE [LARGE SCALE GENOMIC DNA]</scope>
    <source>
        <strain evidence="12 13">5-5</strain>
    </source>
</reference>
<keyword evidence="7" id="KW-0862">Zinc</keyword>
<evidence type="ECO:0000256" key="8">
    <source>
        <dbReference type="ARBA" id="ARBA00023008"/>
    </source>
</evidence>
<keyword evidence="13" id="KW-1185">Reference proteome</keyword>
<gene>
    <name evidence="12" type="ORF">L0M17_11685</name>
</gene>
<dbReference type="Proteomes" id="UP001202922">
    <property type="component" value="Unassembled WGS sequence"/>
</dbReference>
<evidence type="ECO:0000256" key="1">
    <source>
        <dbReference type="ARBA" id="ARBA00000553"/>
    </source>
</evidence>
<evidence type="ECO:0000313" key="12">
    <source>
        <dbReference type="EMBL" id="MCH6470627.1"/>
    </source>
</evidence>
<accession>A0ABS9U2A1</accession>
<dbReference type="InterPro" id="IPR038371">
    <property type="entry name" value="Cu_polyphenol_OxRdtase_sf"/>
</dbReference>
<comment type="caution">
    <text evidence="12">The sequence shown here is derived from an EMBL/GenBank/DDBJ whole genome shotgun (WGS) entry which is preliminary data.</text>
</comment>
<dbReference type="SUPFAM" id="SSF64438">
    <property type="entry name" value="CNF1/YfiH-like putative cysteine hydrolases"/>
    <property type="match status" value="1"/>
</dbReference>
<dbReference type="Pfam" id="PF02578">
    <property type="entry name" value="Cu-oxidase_4"/>
    <property type="match status" value="1"/>
</dbReference>
<evidence type="ECO:0000256" key="4">
    <source>
        <dbReference type="ARBA" id="ARBA00022679"/>
    </source>
</evidence>
<proteinExistence type="inferred from homology"/>
<evidence type="ECO:0000256" key="11">
    <source>
        <dbReference type="ARBA" id="ARBA00049893"/>
    </source>
</evidence>
<dbReference type="InterPro" id="IPR003730">
    <property type="entry name" value="Cu_polyphenol_OxRdtase"/>
</dbReference>
<dbReference type="InterPro" id="IPR011324">
    <property type="entry name" value="Cytotoxic_necrot_fac-like_cat"/>
</dbReference>
<dbReference type="PANTHER" id="PTHR30616">
    <property type="entry name" value="UNCHARACTERIZED PROTEIN YFIH"/>
    <property type="match status" value="1"/>
</dbReference>
<comment type="catalytic activity">
    <reaction evidence="10">
        <text>adenosine + phosphate = alpha-D-ribose 1-phosphate + adenine</text>
        <dbReference type="Rhea" id="RHEA:27642"/>
        <dbReference type="ChEBI" id="CHEBI:16335"/>
        <dbReference type="ChEBI" id="CHEBI:16708"/>
        <dbReference type="ChEBI" id="CHEBI:43474"/>
        <dbReference type="ChEBI" id="CHEBI:57720"/>
        <dbReference type="EC" id="2.4.2.1"/>
    </reaction>
    <physiologicalReaction direction="left-to-right" evidence="10">
        <dbReference type="Rhea" id="RHEA:27643"/>
    </physiologicalReaction>
</comment>
<evidence type="ECO:0000256" key="3">
    <source>
        <dbReference type="ARBA" id="ARBA00007353"/>
    </source>
</evidence>
<dbReference type="PANTHER" id="PTHR30616:SF2">
    <property type="entry name" value="PURINE NUCLEOSIDE PHOSPHORYLASE LACC1"/>
    <property type="match status" value="1"/>
</dbReference>
<comment type="catalytic activity">
    <reaction evidence="1">
        <text>inosine + phosphate = alpha-D-ribose 1-phosphate + hypoxanthine</text>
        <dbReference type="Rhea" id="RHEA:27646"/>
        <dbReference type="ChEBI" id="CHEBI:17368"/>
        <dbReference type="ChEBI" id="CHEBI:17596"/>
        <dbReference type="ChEBI" id="CHEBI:43474"/>
        <dbReference type="ChEBI" id="CHEBI:57720"/>
        <dbReference type="EC" id="2.4.2.1"/>
    </reaction>
    <physiologicalReaction direction="left-to-right" evidence="1">
        <dbReference type="Rhea" id="RHEA:27647"/>
    </physiologicalReaction>
</comment>
<keyword evidence="4" id="KW-0808">Transferase</keyword>
<name>A0ABS9U2A1_9MICC</name>
<keyword evidence="6" id="KW-0378">Hydrolase</keyword>
<keyword evidence="5" id="KW-0479">Metal-binding</keyword>
<dbReference type="EMBL" id="JAKZBV010000001">
    <property type="protein sequence ID" value="MCH6470627.1"/>
    <property type="molecule type" value="Genomic_DNA"/>
</dbReference>
<keyword evidence="8" id="KW-0186">Copper</keyword>
<comment type="function">
    <text evidence="2">Purine nucleoside enzyme that catalyzes the phosphorolysis of adenosine and inosine nucleosides, yielding D-ribose 1-phosphate and the respective free bases, adenine and hypoxanthine. Also catalyzes the phosphorolysis of S-methyl-5'-thioadenosine into adenine and S-methyl-5-thio-alpha-D-ribose 1-phosphate. Also has adenosine deaminase activity.</text>
</comment>
<comment type="catalytic activity">
    <reaction evidence="11">
        <text>S-methyl-5'-thioadenosine + phosphate = 5-(methylsulfanyl)-alpha-D-ribose 1-phosphate + adenine</text>
        <dbReference type="Rhea" id="RHEA:11852"/>
        <dbReference type="ChEBI" id="CHEBI:16708"/>
        <dbReference type="ChEBI" id="CHEBI:17509"/>
        <dbReference type="ChEBI" id="CHEBI:43474"/>
        <dbReference type="ChEBI" id="CHEBI:58533"/>
        <dbReference type="EC" id="2.4.2.28"/>
    </reaction>
    <physiologicalReaction direction="left-to-right" evidence="11">
        <dbReference type="Rhea" id="RHEA:11853"/>
    </physiologicalReaction>
</comment>
<evidence type="ECO:0000256" key="2">
    <source>
        <dbReference type="ARBA" id="ARBA00003215"/>
    </source>
</evidence>
<evidence type="ECO:0000256" key="6">
    <source>
        <dbReference type="ARBA" id="ARBA00022801"/>
    </source>
</evidence>
<sequence length="246" mass="25283">MTSRVSGPAPEGAVATGTFWWRRDIRPGATAAFTQVEAGNLAFHVGSDDDGVRRHRSALAAAVGAERVQYMEQVHGSTAVWAEECGTAPVADALLSRGLPVAVMVADCVPVLLVGQFDDGSVAVGAVHAGRVGLAGGVVVAAVEALRGRGVVDLEAWIGPSICGRCYEVPASLREEVASLVPGTASTTSWGTPALDLPAGVMAQLAALGVPGHLEAAACTFEEPRLFSHRRAPGEGRFAGIVWSHG</sequence>
<dbReference type="RefSeq" id="WP_241054129.1">
    <property type="nucleotide sequence ID" value="NZ_JAKZBV010000001.1"/>
</dbReference>
<dbReference type="Gene3D" id="3.60.140.10">
    <property type="entry name" value="CNF1/YfiH-like putative cysteine hydrolases"/>
    <property type="match status" value="1"/>
</dbReference>
<evidence type="ECO:0000256" key="5">
    <source>
        <dbReference type="ARBA" id="ARBA00022723"/>
    </source>
</evidence>
<organism evidence="12 13">
    <name type="scientific">Sinomonas terrae</name>
    <dbReference type="NCBI Taxonomy" id="2908838"/>
    <lineage>
        <taxon>Bacteria</taxon>
        <taxon>Bacillati</taxon>
        <taxon>Actinomycetota</taxon>
        <taxon>Actinomycetes</taxon>
        <taxon>Micrococcales</taxon>
        <taxon>Micrococcaceae</taxon>
        <taxon>Sinomonas</taxon>
    </lineage>
</organism>
<protein>
    <submittedName>
        <fullName evidence="12">Polyphenol oxidase family protein</fullName>
    </submittedName>
</protein>